<dbReference type="RefSeq" id="WP_093912931.1">
    <property type="nucleotide sequence ID" value="NZ_FONL01000003.1"/>
</dbReference>
<evidence type="ECO:0000259" key="4">
    <source>
        <dbReference type="PROSITE" id="PS51379"/>
    </source>
</evidence>
<keyword evidence="3" id="KW-0411">Iron-sulfur</keyword>
<keyword evidence="6" id="KW-1185">Reference proteome</keyword>
<dbReference type="InterPro" id="IPR017896">
    <property type="entry name" value="4Fe4S_Fe-S-bd"/>
</dbReference>
<evidence type="ECO:0000256" key="1">
    <source>
        <dbReference type="ARBA" id="ARBA00022723"/>
    </source>
</evidence>
<dbReference type="STRING" id="1123323.SAMN05216245_10394"/>
<dbReference type="InterPro" id="IPR017900">
    <property type="entry name" value="4Fe4S_Fe_S_CS"/>
</dbReference>
<sequence length="173" mass="19688">MKERAESRGFRVCALGAFVSRHSMAPEVGVGRPDAKDEAIMADFGRKAYEKILVGDYTLHKQPVTHWSSSEWANQTIAFREKNKEPYCFPKEFRAKKISDDCIKCKTCVRNCPVDTIDIENKTFDIDACIGCYGCINRCPMHAISVTGPEVTEFMKGFIDMFKNTRLEPELFL</sequence>
<dbReference type="Proteomes" id="UP000198896">
    <property type="component" value="Unassembled WGS sequence"/>
</dbReference>
<dbReference type="PANTHER" id="PTHR43122:SF1">
    <property type="entry name" value="IRON-SULFUR-BINDING PROTEIN"/>
    <property type="match status" value="1"/>
</dbReference>
<protein>
    <submittedName>
        <fullName evidence="5">4Fe-4S dicluster domain-containing protein</fullName>
    </submittedName>
</protein>
<evidence type="ECO:0000256" key="3">
    <source>
        <dbReference type="ARBA" id="ARBA00023014"/>
    </source>
</evidence>
<dbReference type="Gene3D" id="3.30.70.20">
    <property type="match status" value="1"/>
</dbReference>
<evidence type="ECO:0000313" key="6">
    <source>
        <dbReference type="Proteomes" id="UP000198896"/>
    </source>
</evidence>
<dbReference type="AlphaFoldDB" id="A0A1I1Z455"/>
<keyword evidence="1" id="KW-0479">Metal-binding</keyword>
<proteinExistence type="predicted"/>
<dbReference type="PROSITE" id="PS51379">
    <property type="entry name" value="4FE4S_FER_2"/>
    <property type="match status" value="2"/>
</dbReference>
<dbReference type="GO" id="GO:0046872">
    <property type="term" value="F:metal ion binding"/>
    <property type="evidence" value="ECO:0007669"/>
    <property type="project" value="UniProtKB-KW"/>
</dbReference>
<gene>
    <name evidence="5" type="ORF">SAMN05216245_10394</name>
</gene>
<accession>A0A1I1Z455</accession>
<dbReference type="GO" id="GO:0051536">
    <property type="term" value="F:iron-sulfur cluster binding"/>
    <property type="evidence" value="ECO:0007669"/>
    <property type="project" value="UniProtKB-KW"/>
</dbReference>
<evidence type="ECO:0000256" key="2">
    <source>
        <dbReference type="ARBA" id="ARBA00023004"/>
    </source>
</evidence>
<name>A0A1I1Z455_9FIRM</name>
<dbReference type="Pfam" id="PF13746">
    <property type="entry name" value="Fer4_18"/>
    <property type="match status" value="1"/>
</dbReference>
<reference evidence="5 6" key="1">
    <citation type="submission" date="2016-10" db="EMBL/GenBank/DDBJ databases">
        <authorList>
            <person name="de Groot N.N."/>
        </authorList>
    </citation>
    <scope>NUCLEOTIDE SEQUENCE [LARGE SCALE GENOMIC DNA]</scope>
    <source>
        <strain evidence="5 6">DSM 9236</strain>
    </source>
</reference>
<dbReference type="SUPFAM" id="SSF54862">
    <property type="entry name" value="4Fe-4S ferredoxins"/>
    <property type="match status" value="1"/>
</dbReference>
<feature type="domain" description="4Fe-4S ferredoxin-type" evidence="4">
    <location>
        <begin position="123"/>
        <end position="149"/>
    </location>
</feature>
<feature type="domain" description="4Fe-4S ferredoxin-type" evidence="4">
    <location>
        <begin position="93"/>
        <end position="122"/>
    </location>
</feature>
<dbReference type="EMBL" id="FONL01000003">
    <property type="protein sequence ID" value="SFE25100.1"/>
    <property type="molecule type" value="Genomic_DNA"/>
</dbReference>
<evidence type="ECO:0000313" key="5">
    <source>
        <dbReference type="EMBL" id="SFE25100.1"/>
    </source>
</evidence>
<dbReference type="PANTHER" id="PTHR43122">
    <property type="entry name" value="FERREDOXIN SUBUNIT OF PYRUVATE:FLAVODOXIN OXIDOREDUCTASE-RELATED"/>
    <property type="match status" value="1"/>
</dbReference>
<keyword evidence="2" id="KW-0408">Iron</keyword>
<organism evidence="5 6">
    <name type="scientific">Succiniclasticum ruminis DSM 9236</name>
    <dbReference type="NCBI Taxonomy" id="1123323"/>
    <lineage>
        <taxon>Bacteria</taxon>
        <taxon>Bacillati</taxon>
        <taxon>Bacillota</taxon>
        <taxon>Negativicutes</taxon>
        <taxon>Acidaminococcales</taxon>
        <taxon>Acidaminococcaceae</taxon>
        <taxon>Succiniclasticum</taxon>
    </lineage>
</organism>
<dbReference type="PROSITE" id="PS00198">
    <property type="entry name" value="4FE4S_FER_1"/>
    <property type="match status" value="1"/>
</dbReference>